<dbReference type="Gene3D" id="1.10.630.10">
    <property type="entry name" value="Cytochrome P450"/>
    <property type="match status" value="1"/>
</dbReference>
<keyword evidence="3 7" id="KW-0349">Heme</keyword>
<dbReference type="RefSeq" id="XP_045259584.1">
    <property type="nucleotide sequence ID" value="XM_045414063.1"/>
</dbReference>
<dbReference type="InterPro" id="IPR036396">
    <property type="entry name" value="Cyt_P450_sf"/>
</dbReference>
<gene>
    <name evidence="9" type="ORF">GCG54_00014223</name>
</gene>
<dbReference type="InterPro" id="IPR001128">
    <property type="entry name" value="Cyt_P450"/>
</dbReference>
<dbReference type="InterPro" id="IPR002403">
    <property type="entry name" value="Cyt_P450_E_grp-IV"/>
</dbReference>
<reference evidence="9" key="1">
    <citation type="journal article" date="2020" name="Phytopathology">
        <title>Genome sequence and comparative analysis of Colletotrichum gloeosporioides isolated from Liriodendron leaves.</title>
        <authorList>
            <person name="Fu F.F."/>
            <person name="Hao Z."/>
            <person name="Wang P."/>
            <person name="Lu Y."/>
            <person name="Xue L.J."/>
            <person name="Wei G."/>
            <person name="Tian Y."/>
            <person name="Baishi H."/>
            <person name="Xu H."/>
            <person name="Shi J."/>
            <person name="Cheng T."/>
            <person name="Wang G."/>
            <person name="Yi Y."/>
            <person name="Chen J."/>
        </authorList>
    </citation>
    <scope>NUCLEOTIDE SEQUENCE</scope>
    <source>
        <strain evidence="9">Lc1</strain>
    </source>
</reference>
<organism evidence="9 10">
    <name type="scientific">Colletotrichum gloeosporioides</name>
    <name type="common">Anthracnose fungus</name>
    <name type="synonym">Glomerella cingulata</name>
    <dbReference type="NCBI Taxonomy" id="474922"/>
    <lineage>
        <taxon>Eukaryota</taxon>
        <taxon>Fungi</taxon>
        <taxon>Dikarya</taxon>
        <taxon>Ascomycota</taxon>
        <taxon>Pezizomycotina</taxon>
        <taxon>Sordariomycetes</taxon>
        <taxon>Hypocreomycetidae</taxon>
        <taxon>Glomerellales</taxon>
        <taxon>Glomerellaceae</taxon>
        <taxon>Colletotrichum</taxon>
        <taxon>Colletotrichum gloeosporioides species complex</taxon>
    </lineage>
</organism>
<dbReference type="PRINTS" id="PR00465">
    <property type="entry name" value="EP450IV"/>
</dbReference>
<dbReference type="Proteomes" id="UP000613401">
    <property type="component" value="Unassembled WGS sequence"/>
</dbReference>
<comment type="caution">
    <text evidence="9">The sequence shown here is derived from an EMBL/GenBank/DDBJ whole genome shotgun (WGS) entry which is preliminary data.</text>
</comment>
<keyword evidence="10" id="KW-1185">Reference proteome</keyword>
<evidence type="ECO:0000256" key="8">
    <source>
        <dbReference type="RuleBase" id="RU000461"/>
    </source>
</evidence>
<dbReference type="AlphaFoldDB" id="A0A8H4CAK6"/>
<evidence type="ECO:0000256" key="3">
    <source>
        <dbReference type="ARBA" id="ARBA00022617"/>
    </source>
</evidence>
<keyword evidence="5 7" id="KW-0408">Iron</keyword>
<evidence type="ECO:0000256" key="7">
    <source>
        <dbReference type="PIRSR" id="PIRSR602403-1"/>
    </source>
</evidence>
<evidence type="ECO:0000313" key="9">
    <source>
        <dbReference type="EMBL" id="KAF3800424.1"/>
    </source>
</evidence>
<reference evidence="9" key="2">
    <citation type="submission" date="2020-03" db="EMBL/GenBank/DDBJ databases">
        <authorList>
            <person name="Fu F.-F."/>
            <person name="Chen J."/>
        </authorList>
    </citation>
    <scope>NUCLEOTIDE SEQUENCE</scope>
    <source>
        <strain evidence="9">Lc1</strain>
    </source>
</reference>
<dbReference type="EMBL" id="WVTB01000075">
    <property type="protein sequence ID" value="KAF3800424.1"/>
    <property type="molecule type" value="Genomic_DNA"/>
</dbReference>
<evidence type="ECO:0000256" key="5">
    <source>
        <dbReference type="ARBA" id="ARBA00023004"/>
    </source>
</evidence>
<proteinExistence type="inferred from homology"/>
<accession>A0A8H4CAK6</accession>
<dbReference type="SUPFAM" id="SSF48264">
    <property type="entry name" value="Cytochrome P450"/>
    <property type="match status" value="1"/>
</dbReference>
<feature type="binding site" description="axial binding residue" evidence="7">
    <location>
        <position position="503"/>
    </location>
    <ligand>
        <name>heme</name>
        <dbReference type="ChEBI" id="CHEBI:30413"/>
    </ligand>
    <ligandPart>
        <name>Fe</name>
        <dbReference type="ChEBI" id="CHEBI:18248"/>
    </ligandPart>
</feature>
<keyword evidence="8" id="KW-0560">Oxidoreductase</keyword>
<dbReference type="InterPro" id="IPR050529">
    <property type="entry name" value="CYP450_sterol_14alpha_dmase"/>
</dbReference>
<evidence type="ECO:0000313" key="10">
    <source>
        <dbReference type="Proteomes" id="UP000613401"/>
    </source>
</evidence>
<dbReference type="InterPro" id="IPR017972">
    <property type="entry name" value="Cyt_P450_CS"/>
</dbReference>
<evidence type="ECO:0000256" key="2">
    <source>
        <dbReference type="ARBA" id="ARBA00010617"/>
    </source>
</evidence>
<dbReference type="PANTHER" id="PTHR24304:SF2">
    <property type="entry name" value="24-HYDROXYCHOLESTEROL 7-ALPHA-HYDROXYLASE"/>
    <property type="match status" value="1"/>
</dbReference>
<dbReference type="PANTHER" id="PTHR24304">
    <property type="entry name" value="CYTOCHROME P450 FAMILY 7"/>
    <property type="match status" value="1"/>
</dbReference>
<dbReference type="Pfam" id="PF00067">
    <property type="entry name" value="p450"/>
    <property type="match status" value="1"/>
</dbReference>
<evidence type="ECO:0000256" key="4">
    <source>
        <dbReference type="ARBA" id="ARBA00022723"/>
    </source>
</evidence>
<comment type="cofactor">
    <cofactor evidence="1 7">
        <name>heme</name>
        <dbReference type="ChEBI" id="CHEBI:30413"/>
    </cofactor>
</comment>
<evidence type="ECO:0000256" key="1">
    <source>
        <dbReference type="ARBA" id="ARBA00001971"/>
    </source>
</evidence>
<dbReference type="GO" id="GO:0005506">
    <property type="term" value="F:iron ion binding"/>
    <property type="evidence" value="ECO:0007669"/>
    <property type="project" value="InterPro"/>
</dbReference>
<comment type="similarity">
    <text evidence="2 8">Belongs to the cytochrome P450 family.</text>
</comment>
<dbReference type="GO" id="GO:0016705">
    <property type="term" value="F:oxidoreductase activity, acting on paired donors, with incorporation or reduction of molecular oxygen"/>
    <property type="evidence" value="ECO:0007669"/>
    <property type="project" value="InterPro"/>
</dbReference>
<dbReference type="GO" id="GO:0008395">
    <property type="term" value="F:steroid hydroxylase activity"/>
    <property type="evidence" value="ECO:0007669"/>
    <property type="project" value="TreeGrafter"/>
</dbReference>
<keyword evidence="6 8" id="KW-0503">Monooxygenase</keyword>
<dbReference type="PROSITE" id="PS00086">
    <property type="entry name" value="CYTOCHROME_P450"/>
    <property type="match status" value="1"/>
</dbReference>
<name>A0A8H4CAK6_COLGL</name>
<dbReference type="GO" id="GO:0020037">
    <property type="term" value="F:heme binding"/>
    <property type="evidence" value="ECO:0007669"/>
    <property type="project" value="InterPro"/>
</dbReference>
<evidence type="ECO:0000256" key="6">
    <source>
        <dbReference type="ARBA" id="ARBA00023033"/>
    </source>
</evidence>
<protein>
    <submittedName>
        <fullName evidence="9">Tryprostatin B 6-hydroxylase</fullName>
    </submittedName>
</protein>
<dbReference type="GeneID" id="69021338"/>
<sequence>MASVAPGGTGLPIIVQNSTTFGGFLPPVESNKALTIVAISFIFLLLPYAFPNTPFRPHISSGKKPAKGSSLIPLTWSHLRGVFDVLKFLTVSDLFHRASPLQIKWFNFSCYIVQGASNIRSTFQNKSLSTFFFQGIFVHRVFLLPKKDLGLFWTEEEEAKEDGPSKHGEEEVRNDFGARSHHHISNLLSGPGTKGFNDRFDEALAKNMRNLAGGNTEHELHDLKESLDMEIVRSFIDTLCGPYLLKENPMFLEDWQYVHDNITLLFLRLPNFLMSRIYQARDRCLRAVQEWNEWAVANFHPDTISEDGFDPYWGHAFFRDCTAMYIDVDRFPFSSIAAHNLGLLWGGTANSSPAAFWAILEICRDPELMRVVKEEVADCRIADSDGGPRFDMEKLLKKPFLQAIFAETLRLRVHGIIPRKTPVDGVNVRGSLVPGHRLFFVNSTTEHMNPAVWCTGAAKTHPPEEFWPGRFLLPEKTSSGEFVYSINGKSGSWLPFGGGAHMCPGRFLAKRILIGCVAHFITLYDCGITSDKAVRGETGMSLRTFGLGTLHPSGHVGARLKARNPSSS</sequence>
<keyword evidence="4 7" id="KW-0479">Metal-binding</keyword>